<feature type="compositionally biased region" description="Low complexity" evidence="5">
    <location>
        <begin position="530"/>
        <end position="540"/>
    </location>
</feature>
<feature type="DNA-binding region" description="HMG box" evidence="4">
    <location>
        <begin position="289"/>
        <end position="357"/>
    </location>
</feature>
<dbReference type="FunFam" id="1.10.30.10:FF:000005">
    <property type="entry name" value="TOX high mobility group box family member 3"/>
    <property type="match status" value="1"/>
</dbReference>
<reference evidence="8" key="1">
    <citation type="submission" date="2024-04" db="EMBL/GenBank/DDBJ databases">
        <title>Salinicola lusitanus LLJ914,a marine bacterium isolated from the Okinawa Trough.</title>
        <authorList>
            <person name="Li J."/>
        </authorList>
    </citation>
    <scope>NUCLEOTIDE SEQUENCE [LARGE SCALE GENOMIC DNA]</scope>
</reference>
<evidence type="ECO:0000256" key="2">
    <source>
        <dbReference type="ARBA" id="ARBA00023125"/>
    </source>
</evidence>
<feature type="compositionally biased region" description="Basic residues" evidence="5">
    <location>
        <begin position="274"/>
        <end position="284"/>
    </location>
</feature>
<comment type="caution">
    <text evidence="7">The sequence shown here is derived from an EMBL/GenBank/DDBJ whole genome shotgun (WGS) entry which is preliminary data.</text>
</comment>
<accession>A0AAW0P2F0</accession>
<comment type="subcellular location">
    <subcellularLocation>
        <location evidence="1">Nucleus</location>
    </subcellularLocation>
</comment>
<keyword evidence="2 4" id="KW-0238">DNA-binding</keyword>
<sequence>MVETVESFHLGIRVHGFQAALCHNIGELLVVKIDTGDWGRFCGMLVTVLEGGLHGKAAFALLTDTEFQNNNNYMNMTEANGALLNADTFHTPSLGDEEFEIPPITPPPETESGMGLSEVVSPYPGMSEHPHHHRGHLLPQFPPQSLELPSITISRNAMDQEGGPGSNGQSVNVGPGHMRQYPPNPAMVMKSIINMHSPNGLMHRNQLSTINQSQINGQLSLNMGGHNIAHTSPSPPASKSATPSPSSSINEDDQDDTTRMIGEKRPAPVDPSKKPKTPKKKKKKDPNEPQKPVSAYALFFRDTQAAIKGQNPNATFGEVSKIVASMWDGLGEEQKQVYKSKTEAAKKEYLKALAAYRASLVSKAAAESAEAQTIRTVQQTLASTSLSPGMVLPSPLNQHPSMPSASQALQQAIPRAIAPKPLQMRLGGSQIVTSVTVSHQNMSPGMPPQMLGQMGAGGMHPQQMHQQQIQQQMQQQHFQHHLQQQLQQQQQQHLHHQQSLHHANHFHHQQQLQHLQHQAQCTPHSPPHHSPSTPHSASIGSPPPAPQQQAHPSQIQAHAQVLSQVSIY</sequence>
<dbReference type="EMBL" id="JBBPFD010000009">
    <property type="protein sequence ID" value="KAK7913493.1"/>
    <property type="molecule type" value="Genomic_DNA"/>
</dbReference>
<keyword evidence="3 4" id="KW-0539">Nucleus</keyword>
<dbReference type="AlphaFoldDB" id="A0AAW0P2F0"/>
<feature type="region of interest" description="Disordered" evidence="5">
    <location>
        <begin position="444"/>
        <end position="556"/>
    </location>
</feature>
<proteinExistence type="predicted"/>
<dbReference type="SMART" id="SM00398">
    <property type="entry name" value="HMG"/>
    <property type="match status" value="1"/>
</dbReference>
<dbReference type="SUPFAM" id="SSF47095">
    <property type="entry name" value="HMG-box"/>
    <property type="match status" value="1"/>
</dbReference>
<evidence type="ECO:0000256" key="1">
    <source>
        <dbReference type="ARBA" id="ARBA00004123"/>
    </source>
</evidence>
<dbReference type="PROSITE" id="PS50118">
    <property type="entry name" value="HMG_BOX_2"/>
    <property type="match status" value="1"/>
</dbReference>
<dbReference type="InterPro" id="IPR036910">
    <property type="entry name" value="HMG_box_dom_sf"/>
</dbReference>
<feature type="region of interest" description="Disordered" evidence="5">
    <location>
        <begin position="156"/>
        <end position="179"/>
    </location>
</feature>
<evidence type="ECO:0000313" key="8">
    <source>
        <dbReference type="Proteomes" id="UP001460270"/>
    </source>
</evidence>
<feature type="compositionally biased region" description="Basic and acidic residues" evidence="5">
    <location>
        <begin position="256"/>
        <end position="273"/>
    </location>
</feature>
<dbReference type="InterPro" id="IPR051365">
    <property type="entry name" value="TOX_HMG-box_domain"/>
</dbReference>
<feature type="domain" description="HMG box" evidence="6">
    <location>
        <begin position="289"/>
        <end position="357"/>
    </location>
</feature>
<evidence type="ECO:0000256" key="3">
    <source>
        <dbReference type="ARBA" id="ARBA00023242"/>
    </source>
</evidence>
<dbReference type="PANTHER" id="PTHR45781:SF3">
    <property type="entry name" value="TOX HIGH MOBILITY GROUP BOX FAMILY MEMBER 3"/>
    <property type="match status" value="1"/>
</dbReference>
<feature type="compositionally biased region" description="Low complexity" evidence="5">
    <location>
        <begin position="462"/>
        <end position="492"/>
    </location>
</feature>
<feature type="region of interest" description="Disordered" evidence="5">
    <location>
        <begin position="219"/>
        <end position="293"/>
    </location>
</feature>
<organism evidence="7 8">
    <name type="scientific">Mugilogobius chulae</name>
    <name type="common">yellowstripe goby</name>
    <dbReference type="NCBI Taxonomy" id="88201"/>
    <lineage>
        <taxon>Eukaryota</taxon>
        <taxon>Metazoa</taxon>
        <taxon>Chordata</taxon>
        <taxon>Craniata</taxon>
        <taxon>Vertebrata</taxon>
        <taxon>Euteleostomi</taxon>
        <taxon>Actinopterygii</taxon>
        <taxon>Neopterygii</taxon>
        <taxon>Teleostei</taxon>
        <taxon>Neoteleostei</taxon>
        <taxon>Acanthomorphata</taxon>
        <taxon>Gobiaria</taxon>
        <taxon>Gobiiformes</taxon>
        <taxon>Gobioidei</taxon>
        <taxon>Gobiidae</taxon>
        <taxon>Gobionellinae</taxon>
        <taxon>Mugilogobius</taxon>
    </lineage>
</organism>
<evidence type="ECO:0000256" key="5">
    <source>
        <dbReference type="SAM" id="MobiDB-lite"/>
    </source>
</evidence>
<feature type="compositionally biased region" description="Low complexity" evidence="5">
    <location>
        <begin position="547"/>
        <end position="556"/>
    </location>
</feature>
<dbReference type="Pfam" id="PF00505">
    <property type="entry name" value="HMG_box"/>
    <property type="match status" value="1"/>
</dbReference>
<evidence type="ECO:0000313" key="7">
    <source>
        <dbReference type="EMBL" id="KAK7913493.1"/>
    </source>
</evidence>
<dbReference type="InterPro" id="IPR009071">
    <property type="entry name" value="HMG_box_dom"/>
</dbReference>
<dbReference type="Gene3D" id="1.10.30.10">
    <property type="entry name" value="High mobility group box domain"/>
    <property type="match status" value="1"/>
</dbReference>
<dbReference type="PRINTS" id="PR00886">
    <property type="entry name" value="HIGHMOBLTY12"/>
</dbReference>
<feature type="compositionally biased region" description="Low complexity" evidence="5">
    <location>
        <begin position="237"/>
        <end position="248"/>
    </location>
</feature>
<dbReference type="GO" id="GO:0005634">
    <property type="term" value="C:nucleus"/>
    <property type="evidence" value="ECO:0007669"/>
    <property type="project" value="UniProtKB-SubCell"/>
</dbReference>
<evidence type="ECO:0000256" key="4">
    <source>
        <dbReference type="PROSITE-ProRule" id="PRU00267"/>
    </source>
</evidence>
<dbReference type="PANTHER" id="PTHR45781">
    <property type="entry name" value="AGAP000281-PA"/>
    <property type="match status" value="1"/>
</dbReference>
<dbReference type="GO" id="GO:0031490">
    <property type="term" value="F:chromatin DNA binding"/>
    <property type="evidence" value="ECO:0007669"/>
    <property type="project" value="TreeGrafter"/>
</dbReference>
<dbReference type="Proteomes" id="UP001460270">
    <property type="component" value="Unassembled WGS sequence"/>
</dbReference>
<feature type="compositionally biased region" description="Basic residues" evidence="5">
    <location>
        <begin position="493"/>
        <end position="508"/>
    </location>
</feature>
<dbReference type="GO" id="GO:0006357">
    <property type="term" value="P:regulation of transcription by RNA polymerase II"/>
    <property type="evidence" value="ECO:0007669"/>
    <property type="project" value="TreeGrafter"/>
</dbReference>
<name>A0AAW0P2F0_9GOBI</name>
<evidence type="ECO:0000259" key="6">
    <source>
        <dbReference type="PROSITE" id="PS50118"/>
    </source>
</evidence>
<feature type="compositionally biased region" description="Low complexity" evidence="5">
    <location>
        <begin position="509"/>
        <end position="523"/>
    </location>
</feature>
<gene>
    <name evidence="7" type="ORF">WMY93_013704</name>
</gene>
<dbReference type="CDD" id="cd21995">
    <property type="entry name" value="HMG-box_TOX-like"/>
    <property type="match status" value="1"/>
</dbReference>
<keyword evidence="8" id="KW-1185">Reference proteome</keyword>
<protein>
    <recommendedName>
        <fullName evidence="6">HMG box domain-containing protein</fullName>
    </recommendedName>
</protein>